<name>A0ACB6ZG99_THEGA</name>
<keyword evidence="1" id="KW-0378">Hydrolase</keyword>
<reference evidence="1" key="2">
    <citation type="journal article" date="2020" name="Nat. Commun.">
        <title>Large-scale genome sequencing of mycorrhizal fungi provides insights into the early evolution of symbiotic traits.</title>
        <authorList>
            <person name="Miyauchi S."/>
            <person name="Kiss E."/>
            <person name="Kuo A."/>
            <person name="Drula E."/>
            <person name="Kohler A."/>
            <person name="Sanchez-Garcia M."/>
            <person name="Morin E."/>
            <person name="Andreopoulos B."/>
            <person name="Barry K.W."/>
            <person name="Bonito G."/>
            <person name="Buee M."/>
            <person name="Carver A."/>
            <person name="Chen C."/>
            <person name="Cichocki N."/>
            <person name="Clum A."/>
            <person name="Culley D."/>
            <person name="Crous P.W."/>
            <person name="Fauchery L."/>
            <person name="Girlanda M."/>
            <person name="Hayes R.D."/>
            <person name="Keri Z."/>
            <person name="LaButti K."/>
            <person name="Lipzen A."/>
            <person name="Lombard V."/>
            <person name="Magnuson J."/>
            <person name="Maillard F."/>
            <person name="Murat C."/>
            <person name="Nolan M."/>
            <person name="Ohm R.A."/>
            <person name="Pangilinan J."/>
            <person name="Pereira M.F."/>
            <person name="Perotto S."/>
            <person name="Peter M."/>
            <person name="Pfister S."/>
            <person name="Riley R."/>
            <person name="Sitrit Y."/>
            <person name="Stielow J.B."/>
            <person name="Szollosi G."/>
            <person name="Zifcakova L."/>
            <person name="Stursova M."/>
            <person name="Spatafora J.W."/>
            <person name="Tedersoo L."/>
            <person name="Vaario L.M."/>
            <person name="Yamada A."/>
            <person name="Yan M."/>
            <person name="Wang P."/>
            <person name="Xu J."/>
            <person name="Bruns T."/>
            <person name="Baldrian P."/>
            <person name="Vilgalys R."/>
            <person name="Dunand C."/>
            <person name="Henrissat B."/>
            <person name="Grigoriev I.V."/>
            <person name="Hibbett D."/>
            <person name="Nagy L.G."/>
            <person name="Martin F.M."/>
        </authorList>
    </citation>
    <scope>NUCLEOTIDE SEQUENCE</scope>
    <source>
        <strain evidence="1">P2</strain>
    </source>
</reference>
<gene>
    <name evidence="1" type="ORF">BDM02DRAFT_2214495</name>
</gene>
<proteinExistence type="predicted"/>
<accession>A0ACB6ZG99</accession>
<organism evidence="1 2">
    <name type="scientific">Thelephora ganbajun</name>
    <name type="common">Ganba fungus</name>
    <dbReference type="NCBI Taxonomy" id="370292"/>
    <lineage>
        <taxon>Eukaryota</taxon>
        <taxon>Fungi</taxon>
        <taxon>Dikarya</taxon>
        <taxon>Basidiomycota</taxon>
        <taxon>Agaricomycotina</taxon>
        <taxon>Agaricomycetes</taxon>
        <taxon>Thelephorales</taxon>
        <taxon>Thelephoraceae</taxon>
        <taxon>Thelephora</taxon>
    </lineage>
</organism>
<evidence type="ECO:0000313" key="1">
    <source>
        <dbReference type="EMBL" id="KAF9648577.1"/>
    </source>
</evidence>
<reference evidence="1" key="1">
    <citation type="submission" date="2019-10" db="EMBL/GenBank/DDBJ databases">
        <authorList>
            <consortium name="DOE Joint Genome Institute"/>
            <person name="Kuo A."/>
            <person name="Miyauchi S."/>
            <person name="Kiss E."/>
            <person name="Drula E."/>
            <person name="Kohler A."/>
            <person name="Sanchez-Garcia M."/>
            <person name="Andreopoulos B."/>
            <person name="Barry K.W."/>
            <person name="Bonito G."/>
            <person name="Buee M."/>
            <person name="Carver A."/>
            <person name="Chen C."/>
            <person name="Cichocki N."/>
            <person name="Clum A."/>
            <person name="Culley D."/>
            <person name="Crous P.W."/>
            <person name="Fauchery L."/>
            <person name="Girlanda M."/>
            <person name="Hayes R."/>
            <person name="Keri Z."/>
            <person name="Labutti K."/>
            <person name="Lipzen A."/>
            <person name="Lombard V."/>
            <person name="Magnuson J."/>
            <person name="Maillard F."/>
            <person name="Morin E."/>
            <person name="Murat C."/>
            <person name="Nolan M."/>
            <person name="Ohm R."/>
            <person name="Pangilinan J."/>
            <person name="Pereira M."/>
            <person name="Perotto S."/>
            <person name="Peter M."/>
            <person name="Riley R."/>
            <person name="Sitrit Y."/>
            <person name="Stielow B."/>
            <person name="Szollosi G."/>
            <person name="Zifcakova L."/>
            <person name="Stursova M."/>
            <person name="Spatafora J.W."/>
            <person name="Tedersoo L."/>
            <person name="Vaario L.-M."/>
            <person name="Yamada A."/>
            <person name="Yan M."/>
            <person name="Wang P."/>
            <person name="Xu J."/>
            <person name="Bruns T."/>
            <person name="Baldrian P."/>
            <person name="Vilgalys R."/>
            <person name="Henrissat B."/>
            <person name="Grigoriev I.V."/>
            <person name="Hibbett D."/>
            <person name="Nagy L.G."/>
            <person name="Martin F.M."/>
        </authorList>
    </citation>
    <scope>NUCLEOTIDE SEQUENCE</scope>
    <source>
        <strain evidence="1">P2</strain>
    </source>
</reference>
<keyword evidence="2" id="KW-1185">Reference proteome</keyword>
<dbReference type="EMBL" id="MU118011">
    <property type="protein sequence ID" value="KAF9648577.1"/>
    <property type="molecule type" value="Genomic_DNA"/>
</dbReference>
<sequence>MSSTIPSLNPFIHGSPPKDESPLERARRKQEEAQAKAISDAIDKQIEQDRIALKTHKRAIKVLLLGQSGSGKSTIVKNFQLRYAHSALVREQSSWKIAIYLNLVRSVTMILDIVDEAMKEQHDRLTDQRRSTSPSRSYQNGIASPPSDNLGLPGGGARDSVFDFSEKHKLLQLRLQPLTRVQSDLERHLSSAFQPEYVGRTVNTAFPCLAAESPKLSRHHTKFSEEIHDTTEILYSCVSDIKQLCADDIVQQVLKGTKPPLERFSRSFMEDIDRLMSRDYKPSDEDIVKARVRTTGVQEHHFRINRGQGDEDWILHDVGGSWAPQSTWRPYYFDDIDSIIFLAPMDCFDQRSEENPTVNRLENTIISWKHICNCKLLTNVQLILLLTKVDLLKEKLESGVRFDKYVLSYGGRANDVLSITSYLRRHFKTILQKSGSQRVFHCYLTSAIDTNVVHTIQSAVLRDAKTL</sequence>
<evidence type="ECO:0000313" key="2">
    <source>
        <dbReference type="Proteomes" id="UP000886501"/>
    </source>
</evidence>
<comment type="caution">
    <text evidence="1">The sequence shown here is derived from an EMBL/GenBank/DDBJ whole genome shotgun (WGS) entry which is preliminary data.</text>
</comment>
<dbReference type="Proteomes" id="UP000886501">
    <property type="component" value="Unassembled WGS sequence"/>
</dbReference>
<protein>
    <submittedName>
        <fullName evidence="1">P-loop containing nucleoside triphosphate hydrolase protein</fullName>
    </submittedName>
</protein>